<evidence type="ECO:0000313" key="1">
    <source>
        <dbReference type="EMBL" id="GET04116.1"/>
    </source>
</evidence>
<dbReference type="EMBL" id="BLAL01000338">
    <property type="protein sequence ID" value="GET04116.1"/>
    <property type="molecule type" value="Genomic_DNA"/>
</dbReference>
<evidence type="ECO:0000313" key="2">
    <source>
        <dbReference type="Proteomes" id="UP000615446"/>
    </source>
</evidence>
<name>A0A8H3MGL1_9GLOM</name>
<accession>A0A8H3MGL1</accession>
<dbReference type="Proteomes" id="UP000615446">
    <property type="component" value="Unassembled WGS sequence"/>
</dbReference>
<reference evidence="1" key="1">
    <citation type="submission" date="2019-10" db="EMBL/GenBank/DDBJ databases">
        <title>Conservation and host-specific expression of non-tandemly repeated heterogenous ribosome RNA gene in arbuscular mycorrhizal fungi.</title>
        <authorList>
            <person name="Maeda T."/>
            <person name="Kobayashi Y."/>
            <person name="Nakagawa T."/>
            <person name="Ezawa T."/>
            <person name="Yamaguchi K."/>
            <person name="Bino T."/>
            <person name="Nishimoto Y."/>
            <person name="Shigenobu S."/>
            <person name="Kawaguchi M."/>
        </authorList>
    </citation>
    <scope>NUCLEOTIDE SEQUENCE</scope>
    <source>
        <strain evidence="1">HR1</strain>
    </source>
</reference>
<comment type="caution">
    <text evidence="1">The sequence shown here is derived from an EMBL/GenBank/DDBJ whole genome shotgun (WGS) entry which is preliminary data.</text>
</comment>
<proteinExistence type="predicted"/>
<sequence>MFYAGTADPRKKMTAAEMQSKLTQRVQEGEIEENKVLKKSTIANWINSFHEVGSMQWHFKLRLLGETK</sequence>
<protein>
    <submittedName>
        <fullName evidence="1">Uncharacterized protein</fullName>
    </submittedName>
</protein>
<gene>
    <name evidence="1" type="ORF">RCL2_003041500</name>
</gene>
<dbReference type="OrthoDB" id="2429411at2759"/>
<organism evidence="1 2">
    <name type="scientific">Rhizophagus clarus</name>
    <dbReference type="NCBI Taxonomy" id="94130"/>
    <lineage>
        <taxon>Eukaryota</taxon>
        <taxon>Fungi</taxon>
        <taxon>Fungi incertae sedis</taxon>
        <taxon>Mucoromycota</taxon>
        <taxon>Glomeromycotina</taxon>
        <taxon>Glomeromycetes</taxon>
        <taxon>Glomerales</taxon>
        <taxon>Glomeraceae</taxon>
        <taxon>Rhizophagus</taxon>
    </lineage>
</organism>
<dbReference type="AlphaFoldDB" id="A0A8H3MGL1"/>